<organism evidence="1 2">
    <name type="scientific">Acinetobacter nosocomialis 28F</name>
    <dbReference type="NCBI Taxonomy" id="1147131"/>
    <lineage>
        <taxon>Bacteria</taxon>
        <taxon>Pseudomonadati</taxon>
        <taxon>Pseudomonadota</taxon>
        <taxon>Gammaproteobacteria</taxon>
        <taxon>Moraxellales</taxon>
        <taxon>Moraxellaceae</taxon>
        <taxon>Acinetobacter</taxon>
        <taxon>Acinetobacter calcoaceticus/baumannii complex</taxon>
    </lineage>
</organism>
<dbReference type="GO" id="GO:0016881">
    <property type="term" value="F:acid-amino acid ligase activity"/>
    <property type="evidence" value="ECO:0007669"/>
    <property type="project" value="InterPro"/>
</dbReference>
<dbReference type="AlphaFoldDB" id="A0AA36KMD4"/>
<keyword evidence="1" id="KW-0436">Ligase</keyword>
<proteinExistence type="predicted"/>
<dbReference type="EMBL" id="CBSD020000100">
    <property type="protein sequence ID" value="CDI28342.1"/>
    <property type="molecule type" value="Genomic_DNA"/>
</dbReference>
<protein>
    <submittedName>
        <fullName evidence="1">UDP-N-acetylmuramate:L-alanyl-gamma-D-glutamyl-meso-diaminopimelate ligase</fullName>
    </submittedName>
</protein>
<sequence length="42" mass="4374">MKSLCNKARVVNEAGEGDAVVIMSNGGFGGLHQKLIMALGQE</sequence>
<name>A0AA36KMD4_ACINO</name>
<dbReference type="SUPFAM" id="SSF53244">
    <property type="entry name" value="MurD-like peptide ligases, peptide-binding domain"/>
    <property type="match status" value="1"/>
</dbReference>
<evidence type="ECO:0000313" key="1">
    <source>
        <dbReference type="EMBL" id="CDI28342.1"/>
    </source>
</evidence>
<evidence type="ECO:0000313" key="2">
    <source>
        <dbReference type="Proteomes" id="UP000019193"/>
    </source>
</evidence>
<geneLocation type="plasmid" evidence="1">
    <name>p1ANIBUN28F</name>
</geneLocation>
<reference evidence="1 2" key="1">
    <citation type="submission" date="2013-06" db="EMBL/GenBank/DDBJ databases">
        <title>Comparative analysis of genomes of multi-drug Acinetobacter sp. from Colombian Hospitals.</title>
        <authorList>
            <person name="Barreto-Hernandez E."/>
            <person name="Gonzalez E.B."/>
            <person name="Cepeda L.A."/>
            <person name="Valenzuela E.M."/>
            <person name="Falquet L."/>
            <person name="Reguero M.T."/>
            <person name="Mantilla R."/>
        </authorList>
    </citation>
    <scope>NUCLEOTIDE SEQUENCE [LARGE SCALE GENOMIC DNA]</scope>
    <source>
        <strain evidence="1 2">28F</strain>
        <plasmid evidence="1">p1ANIBUN28F</plasmid>
    </source>
</reference>
<keyword evidence="2" id="KW-1185">Reference proteome</keyword>
<accession>A0AA36KMD4</accession>
<comment type="caution">
    <text evidence="1">The sequence shown here is derived from an EMBL/GenBank/DDBJ whole genome shotgun (WGS) entry which is preliminary data.</text>
</comment>
<dbReference type="Gene3D" id="3.90.190.20">
    <property type="entry name" value="Mur ligase, C-terminal domain"/>
    <property type="match status" value="1"/>
</dbReference>
<gene>
    <name evidence="1" type="ORF">ANICBIBUN_P1_19660</name>
</gene>
<dbReference type="Proteomes" id="UP000019193">
    <property type="component" value="Unassembled WGS sequence"/>
</dbReference>
<keyword evidence="1" id="KW-0614">Plasmid</keyword>
<dbReference type="InterPro" id="IPR036615">
    <property type="entry name" value="Mur_ligase_C_dom_sf"/>
</dbReference>